<protein>
    <submittedName>
        <fullName evidence="1">Uncharacterized protein</fullName>
    </submittedName>
</protein>
<evidence type="ECO:0000313" key="2">
    <source>
        <dbReference type="Proteomes" id="UP001163603"/>
    </source>
</evidence>
<proteinExistence type="predicted"/>
<dbReference type="EMBL" id="CM047739">
    <property type="protein sequence ID" value="KAJ0043245.1"/>
    <property type="molecule type" value="Genomic_DNA"/>
</dbReference>
<dbReference type="Proteomes" id="UP001163603">
    <property type="component" value="Chromosome 4"/>
</dbReference>
<reference evidence="2" key="1">
    <citation type="journal article" date="2023" name="G3 (Bethesda)">
        <title>Genome assembly and association tests identify interacting loci associated with vigor, precocity, and sex in interspecific pistachio rootstocks.</title>
        <authorList>
            <person name="Palmer W."/>
            <person name="Jacygrad E."/>
            <person name="Sagayaradj S."/>
            <person name="Cavanaugh K."/>
            <person name="Han R."/>
            <person name="Bertier L."/>
            <person name="Beede B."/>
            <person name="Kafkas S."/>
            <person name="Golino D."/>
            <person name="Preece J."/>
            <person name="Michelmore R."/>
        </authorList>
    </citation>
    <scope>NUCLEOTIDE SEQUENCE [LARGE SCALE GENOMIC DNA]</scope>
</reference>
<sequence>MELVKQLNFILLYPSCLTRLEPPIPGNYFGNCVGPHAAIAEVKDIKKEDGVSFVAEKLSELIKELEKGSVLGGIGEKLAELIKMMKQWVRAIGVAGPPMFEVYGSDFGWDRPKKVEIVSTGKTGSISMAESRDGSGGVEVGVALEKQEMEIFASLFVDGLKHV</sequence>
<gene>
    <name evidence="1" type="ORF">Pint_19066</name>
</gene>
<comment type="caution">
    <text evidence="1">The sequence shown here is derived from an EMBL/GenBank/DDBJ whole genome shotgun (WGS) entry which is preliminary data.</text>
</comment>
<evidence type="ECO:0000313" key="1">
    <source>
        <dbReference type="EMBL" id="KAJ0043245.1"/>
    </source>
</evidence>
<organism evidence="1 2">
    <name type="scientific">Pistacia integerrima</name>
    <dbReference type="NCBI Taxonomy" id="434235"/>
    <lineage>
        <taxon>Eukaryota</taxon>
        <taxon>Viridiplantae</taxon>
        <taxon>Streptophyta</taxon>
        <taxon>Embryophyta</taxon>
        <taxon>Tracheophyta</taxon>
        <taxon>Spermatophyta</taxon>
        <taxon>Magnoliopsida</taxon>
        <taxon>eudicotyledons</taxon>
        <taxon>Gunneridae</taxon>
        <taxon>Pentapetalae</taxon>
        <taxon>rosids</taxon>
        <taxon>malvids</taxon>
        <taxon>Sapindales</taxon>
        <taxon>Anacardiaceae</taxon>
        <taxon>Pistacia</taxon>
    </lineage>
</organism>
<accession>A0ACC0Z044</accession>
<keyword evidence="2" id="KW-1185">Reference proteome</keyword>
<name>A0ACC0Z044_9ROSI</name>